<name>A0A510KWU4_9FUSO</name>
<evidence type="ECO:0000256" key="7">
    <source>
        <dbReference type="SAM" id="Phobius"/>
    </source>
</evidence>
<dbReference type="EMBL" id="AP019841">
    <property type="protein sequence ID" value="BBM54653.1"/>
    <property type="molecule type" value="Genomic_DNA"/>
</dbReference>
<dbReference type="AlphaFoldDB" id="A0A510KWU4"/>
<dbReference type="Gene3D" id="3.30.240.20">
    <property type="entry name" value="bsu07140 like domains"/>
    <property type="match status" value="2"/>
</dbReference>
<gene>
    <name evidence="10" type="ORF">JMUB3936_0937</name>
</gene>
<keyword evidence="3" id="KW-1003">Cell membrane</keyword>
<keyword evidence="4 7" id="KW-0812">Transmembrane</keyword>
<dbReference type="InterPro" id="IPR048454">
    <property type="entry name" value="YetF_N"/>
</dbReference>
<evidence type="ECO:0000256" key="1">
    <source>
        <dbReference type="ARBA" id="ARBA00004651"/>
    </source>
</evidence>
<evidence type="ECO:0000256" key="3">
    <source>
        <dbReference type="ARBA" id="ARBA00022475"/>
    </source>
</evidence>
<proteinExistence type="inferred from homology"/>
<evidence type="ECO:0000313" key="10">
    <source>
        <dbReference type="EMBL" id="BBM54653.1"/>
    </source>
</evidence>
<evidence type="ECO:0000256" key="6">
    <source>
        <dbReference type="ARBA" id="ARBA00023136"/>
    </source>
</evidence>
<evidence type="ECO:0000256" key="4">
    <source>
        <dbReference type="ARBA" id="ARBA00022692"/>
    </source>
</evidence>
<evidence type="ECO:0000256" key="5">
    <source>
        <dbReference type="ARBA" id="ARBA00022989"/>
    </source>
</evidence>
<accession>A0A510KWU4</accession>
<feature type="domain" description="YetF-like N-terminal transmembrane" evidence="9">
    <location>
        <begin position="18"/>
        <end position="91"/>
    </location>
</feature>
<evidence type="ECO:0000259" key="9">
    <source>
        <dbReference type="Pfam" id="PF20730"/>
    </source>
</evidence>
<sequence>MKKYKRKEDDVILDFIILVAIKLTIGFIALVLFMNLNGRSQLAPTSTEDQIGNYVLGGIIGGVIYSPNISIIQFLIVLLIWGLLMTITDFLKNTNKSVKKMIDGQVVYLIRDGKMLTENFAQATLSIPDFYTKLRTKGVMQISDIEEAFMESNGQLIVIKKGEDGYSNLLVSEGNIQEDNLKHIGKDDNWLKEELAKYNVTDLGELFIVEYSGDGKLFIVKK</sequence>
<comment type="similarity">
    <text evidence="2">Belongs to the UPF0702 family.</text>
</comment>
<comment type="subcellular location">
    <subcellularLocation>
        <location evidence="1">Cell membrane</location>
        <topology evidence="1">Multi-pass membrane protein</topology>
    </subcellularLocation>
</comment>
<dbReference type="PANTHER" id="PTHR34582">
    <property type="entry name" value="UPF0702 TRANSMEMBRANE PROTEIN YCAP"/>
    <property type="match status" value="1"/>
</dbReference>
<evidence type="ECO:0000313" key="11">
    <source>
        <dbReference type="Proteomes" id="UP000321944"/>
    </source>
</evidence>
<feature type="domain" description="YetF C-terminal" evidence="8">
    <location>
        <begin position="94"/>
        <end position="212"/>
    </location>
</feature>
<feature type="transmembrane region" description="Helical" evidence="7">
    <location>
        <begin position="71"/>
        <end position="91"/>
    </location>
</feature>
<organism evidence="10 11">
    <name type="scientific">Leptotrichia wadei</name>
    <dbReference type="NCBI Taxonomy" id="157687"/>
    <lineage>
        <taxon>Bacteria</taxon>
        <taxon>Fusobacteriati</taxon>
        <taxon>Fusobacteriota</taxon>
        <taxon>Fusobacteriia</taxon>
        <taxon>Fusobacteriales</taxon>
        <taxon>Leptotrichiaceae</taxon>
        <taxon>Leptotrichia</taxon>
    </lineage>
</organism>
<reference evidence="10 11" key="1">
    <citation type="submission" date="2019-07" db="EMBL/GenBank/DDBJ databases">
        <title>Complete Genome Sequence of Leptotrichia wadei Strain JMUB3936.</title>
        <authorList>
            <person name="Watanabe S."/>
            <person name="Cui L."/>
        </authorList>
    </citation>
    <scope>NUCLEOTIDE SEQUENCE [LARGE SCALE GENOMIC DNA]</scope>
    <source>
        <strain evidence="10 11">JMUB3936</strain>
    </source>
</reference>
<dbReference type="Pfam" id="PF04239">
    <property type="entry name" value="DUF421"/>
    <property type="match status" value="1"/>
</dbReference>
<dbReference type="InterPro" id="IPR023090">
    <property type="entry name" value="UPF0702_alpha/beta_dom_sf"/>
</dbReference>
<evidence type="ECO:0000259" key="8">
    <source>
        <dbReference type="Pfam" id="PF04239"/>
    </source>
</evidence>
<evidence type="ECO:0008006" key="12">
    <source>
        <dbReference type="Google" id="ProtNLM"/>
    </source>
</evidence>
<dbReference type="InterPro" id="IPR007353">
    <property type="entry name" value="DUF421"/>
</dbReference>
<feature type="transmembrane region" description="Helical" evidence="7">
    <location>
        <begin position="12"/>
        <end position="34"/>
    </location>
</feature>
<dbReference type="RefSeq" id="WP_232054076.1">
    <property type="nucleotide sequence ID" value="NZ_AP019841.1"/>
</dbReference>
<evidence type="ECO:0000256" key="2">
    <source>
        <dbReference type="ARBA" id="ARBA00006448"/>
    </source>
</evidence>
<dbReference type="Pfam" id="PF20730">
    <property type="entry name" value="YetF_N"/>
    <property type="match status" value="1"/>
</dbReference>
<keyword evidence="5 7" id="KW-1133">Transmembrane helix</keyword>
<dbReference type="Proteomes" id="UP000321944">
    <property type="component" value="Chromosome"/>
</dbReference>
<dbReference type="GO" id="GO:0005886">
    <property type="term" value="C:plasma membrane"/>
    <property type="evidence" value="ECO:0007669"/>
    <property type="project" value="UniProtKB-SubCell"/>
</dbReference>
<protein>
    <recommendedName>
        <fullName evidence="12">DUF421 domain-containing protein</fullName>
    </recommendedName>
</protein>
<keyword evidence="6 7" id="KW-0472">Membrane</keyword>
<dbReference type="PANTHER" id="PTHR34582:SF6">
    <property type="entry name" value="UPF0702 TRANSMEMBRANE PROTEIN YCAP"/>
    <property type="match status" value="1"/>
</dbReference>